<name>A0A0K9YJJ5_9BACL</name>
<dbReference type="EMBL" id="LGIQ01000017">
    <property type="protein sequence ID" value="KNB68872.1"/>
    <property type="molecule type" value="Genomic_DNA"/>
</dbReference>
<evidence type="ECO:0000313" key="3">
    <source>
        <dbReference type="Proteomes" id="UP000036834"/>
    </source>
</evidence>
<keyword evidence="4" id="KW-1185">Reference proteome</keyword>
<dbReference type="AlphaFoldDB" id="A0A0K9YJJ5"/>
<reference evidence="3" key="1">
    <citation type="submission" date="2015-07" db="EMBL/GenBank/DDBJ databases">
        <title>Genome sequencing project for genomic taxonomy and phylogenomics of Bacillus-like bacteria.</title>
        <authorList>
            <person name="Liu B."/>
            <person name="Wang J."/>
            <person name="Zhu Y."/>
            <person name="Liu G."/>
            <person name="Chen Q."/>
            <person name="Chen Z."/>
            <person name="Lan J."/>
            <person name="Che J."/>
            <person name="Ge C."/>
            <person name="Shi H."/>
            <person name="Pan Z."/>
            <person name="Liu X."/>
        </authorList>
    </citation>
    <scope>NUCLEOTIDE SEQUENCE [LARGE SCALE GENOMIC DNA]</scope>
    <source>
        <strain evidence="3">DSM 9887</strain>
    </source>
</reference>
<evidence type="ECO:0000313" key="1">
    <source>
        <dbReference type="EMBL" id="GED69247.1"/>
    </source>
</evidence>
<gene>
    <name evidence="2" type="ORF">ADS79_32740</name>
    <name evidence="1" type="ORF">BRE01_29490</name>
</gene>
<evidence type="ECO:0000313" key="2">
    <source>
        <dbReference type="EMBL" id="KNB68872.1"/>
    </source>
</evidence>
<evidence type="ECO:0000313" key="4">
    <source>
        <dbReference type="Proteomes" id="UP000319578"/>
    </source>
</evidence>
<sequence length="143" mass="15989">MSFLDKLKQGVTDAGQKAKTVVEINRLKLQAQDLAKQVEEKQAKIGEIVFMSFSQNQTVTVTSEIEGYCHEIVEIQSEIKQLHSKIKELNNEKVCDCGKVVSLETKFCPTCGHQFSMPPEIIDISAISPPLQETKNPNDPKND</sequence>
<reference evidence="2" key="2">
    <citation type="submission" date="2015-07" db="EMBL/GenBank/DDBJ databases">
        <title>MeaNS - Measles Nucleotide Surveillance Program.</title>
        <authorList>
            <person name="Tran T."/>
            <person name="Druce J."/>
        </authorList>
    </citation>
    <scope>NUCLEOTIDE SEQUENCE</scope>
    <source>
        <strain evidence="2">DSM 9887</strain>
    </source>
</reference>
<dbReference type="PATRIC" id="fig|54915.3.peg.661"/>
<dbReference type="STRING" id="54915.ADS79_32740"/>
<proteinExistence type="predicted"/>
<dbReference type="Proteomes" id="UP000319578">
    <property type="component" value="Unassembled WGS sequence"/>
</dbReference>
<dbReference type="RefSeq" id="WP_312111985.1">
    <property type="nucleotide sequence ID" value="NZ_DALZEH010000005.1"/>
</dbReference>
<dbReference type="EMBL" id="BJON01000011">
    <property type="protein sequence ID" value="GED69247.1"/>
    <property type="molecule type" value="Genomic_DNA"/>
</dbReference>
<evidence type="ECO:0008006" key="5">
    <source>
        <dbReference type="Google" id="ProtNLM"/>
    </source>
</evidence>
<protein>
    <recommendedName>
        <fullName evidence="5">Zinc ribbon domain-containing protein</fullName>
    </recommendedName>
</protein>
<dbReference type="Proteomes" id="UP000036834">
    <property type="component" value="Unassembled WGS sequence"/>
</dbReference>
<organism evidence="2 3">
    <name type="scientific">Brevibacillus reuszeri</name>
    <dbReference type="NCBI Taxonomy" id="54915"/>
    <lineage>
        <taxon>Bacteria</taxon>
        <taxon>Bacillati</taxon>
        <taxon>Bacillota</taxon>
        <taxon>Bacilli</taxon>
        <taxon>Bacillales</taxon>
        <taxon>Paenibacillaceae</taxon>
        <taxon>Brevibacillus</taxon>
    </lineage>
</organism>
<accession>A0A0K9YJJ5</accession>
<comment type="caution">
    <text evidence="2">The sequence shown here is derived from an EMBL/GenBank/DDBJ whole genome shotgun (WGS) entry which is preliminary data.</text>
</comment>
<reference evidence="1 4" key="3">
    <citation type="submission" date="2019-06" db="EMBL/GenBank/DDBJ databases">
        <title>Whole genome shotgun sequence of Brevibacillus reuszeri NBRC 15719.</title>
        <authorList>
            <person name="Hosoyama A."/>
            <person name="Uohara A."/>
            <person name="Ohji S."/>
            <person name="Ichikawa N."/>
        </authorList>
    </citation>
    <scope>NUCLEOTIDE SEQUENCE [LARGE SCALE GENOMIC DNA]</scope>
    <source>
        <strain evidence="1 4">NBRC 15719</strain>
    </source>
</reference>